<evidence type="ECO:0000313" key="3">
    <source>
        <dbReference type="EMBL" id="KKT49866.1"/>
    </source>
</evidence>
<feature type="region of interest" description="Disordered" evidence="1">
    <location>
        <begin position="1"/>
        <end position="37"/>
    </location>
</feature>
<keyword evidence="2" id="KW-0472">Membrane</keyword>
<sequence length="94" mass="11323">MNDEERLLEVPSDEDDNMGDHPGKRTKHRKTKEERSTDRKVVMWTLLFVMGMTLVFWLWPKIKNYKFDLPALRVGEPKVVIPKSEWKNYIEYKL</sequence>
<reference evidence="3 4" key="1">
    <citation type="journal article" date="2015" name="Nature">
        <title>rRNA introns, odd ribosomes, and small enigmatic genomes across a large radiation of phyla.</title>
        <authorList>
            <person name="Brown C.T."/>
            <person name="Hug L.A."/>
            <person name="Thomas B.C."/>
            <person name="Sharon I."/>
            <person name="Castelle C.J."/>
            <person name="Singh A."/>
            <person name="Wilkins M.J."/>
            <person name="Williams K.H."/>
            <person name="Banfield J.F."/>
        </authorList>
    </citation>
    <scope>NUCLEOTIDE SEQUENCE [LARGE SCALE GENOMIC DNA]</scope>
</reference>
<evidence type="ECO:0000256" key="1">
    <source>
        <dbReference type="SAM" id="MobiDB-lite"/>
    </source>
</evidence>
<gene>
    <name evidence="3" type="ORF">UW41_C0001G0012</name>
</gene>
<organism evidence="3 4">
    <name type="scientific">Candidatus Collierbacteria bacterium GW2011_GWC2_44_18</name>
    <dbReference type="NCBI Taxonomy" id="1618392"/>
    <lineage>
        <taxon>Bacteria</taxon>
        <taxon>Candidatus Collieribacteriota</taxon>
    </lineage>
</organism>
<dbReference type="AlphaFoldDB" id="A0A0G1HRT9"/>
<comment type="caution">
    <text evidence="3">The sequence shown here is derived from an EMBL/GenBank/DDBJ whole genome shotgun (WGS) entry which is preliminary data.</text>
</comment>
<dbReference type="Proteomes" id="UP000034172">
    <property type="component" value="Unassembled WGS sequence"/>
</dbReference>
<dbReference type="EMBL" id="LCIE01000001">
    <property type="protein sequence ID" value="KKT49866.1"/>
    <property type="molecule type" value="Genomic_DNA"/>
</dbReference>
<keyword evidence="2" id="KW-1133">Transmembrane helix</keyword>
<accession>A0A0G1HRT9</accession>
<proteinExistence type="predicted"/>
<keyword evidence="2" id="KW-0812">Transmembrane</keyword>
<name>A0A0G1HRT9_9BACT</name>
<protein>
    <submittedName>
        <fullName evidence="3">Uncharacterized protein</fullName>
    </submittedName>
</protein>
<feature type="transmembrane region" description="Helical" evidence="2">
    <location>
        <begin position="41"/>
        <end position="59"/>
    </location>
</feature>
<dbReference type="STRING" id="1618392.UW41_C0001G0012"/>
<evidence type="ECO:0000313" key="4">
    <source>
        <dbReference type="Proteomes" id="UP000034172"/>
    </source>
</evidence>
<evidence type="ECO:0000256" key="2">
    <source>
        <dbReference type="SAM" id="Phobius"/>
    </source>
</evidence>